<dbReference type="Proteomes" id="UP000078560">
    <property type="component" value="Unassembled WGS sequence"/>
</dbReference>
<dbReference type="EMBL" id="FLQU01001604">
    <property type="protein sequence ID" value="SBS93743.1"/>
    <property type="molecule type" value="Genomic_DNA"/>
</dbReference>
<evidence type="ECO:0000256" key="1">
    <source>
        <dbReference type="SAM" id="Phobius"/>
    </source>
</evidence>
<evidence type="ECO:0000313" key="3">
    <source>
        <dbReference type="Proteomes" id="UP000078560"/>
    </source>
</evidence>
<accession>A0A1A8WLE5</accession>
<dbReference type="AlphaFoldDB" id="A0A1A8WLE5"/>
<feature type="transmembrane region" description="Helical" evidence="1">
    <location>
        <begin position="221"/>
        <end position="241"/>
    </location>
</feature>
<keyword evidence="1" id="KW-1133">Transmembrane helix</keyword>
<dbReference type="Pfam" id="PF05795">
    <property type="entry name" value="Plasmodium_Vir"/>
    <property type="match status" value="1"/>
</dbReference>
<keyword evidence="1" id="KW-0472">Membrane</keyword>
<organism evidence="2 3">
    <name type="scientific">Plasmodium ovale curtisi</name>
    <dbReference type="NCBI Taxonomy" id="864141"/>
    <lineage>
        <taxon>Eukaryota</taxon>
        <taxon>Sar</taxon>
        <taxon>Alveolata</taxon>
        <taxon>Apicomplexa</taxon>
        <taxon>Aconoidasida</taxon>
        <taxon>Haemosporida</taxon>
        <taxon>Plasmodiidae</taxon>
        <taxon>Plasmodium</taxon>
        <taxon>Plasmodium (Plasmodium)</taxon>
    </lineage>
</organism>
<protein>
    <submittedName>
        <fullName evidence="2">PIR Superfamily Protein</fullName>
    </submittedName>
</protein>
<reference evidence="3" key="1">
    <citation type="submission" date="2016-05" db="EMBL/GenBank/DDBJ databases">
        <authorList>
            <person name="Naeem Raeece"/>
        </authorList>
    </citation>
    <scope>NUCLEOTIDE SEQUENCE [LARGE SCALE GENOMIC DNA]</scope>
</reference>
<evidence type="ECO:0000313" key="2">
    <source>
        <dbReference type="EMBL" id="SBS93743.1"/>
    </source>
</evidence>
<sequence length="295" mass="34426">MASESIPYSFVSLFSDYSEKFKQVVTQDKEVIPYEAQCGQMKMRLFQSNLFNKEHCQNNLKYIKHLSNQNPDNETNKRCSYFNYILNCEANDLIPKDYRSNYIDSYLLLLSNYKNVCYLSIELIEEDVFEKIKNIHNMYELLNKVKPHTTTCTDECCANAKKCAVTYERHIHNCYDDSTDNFCLELAKIKAVYEKYMKTAIKTCTDAKELLTPPMQNNSGVSILISCTILLVIPFILFVSYKFTPLSSWISPRIHKLKRIFNNTDGKNKNLILDNFELTPCHQKKEPYLIAYNSS</sequence>
<name>A0A1A8WLE5_PLAOA</name>
<gene>
    <name evidence="2" type="ORF">POVCU2_0083340</name>
</gene>
<keyword evidence="1" id="KW-0812">Transmembrane</keyword>
<proteinExistence type="predicted"/>
<dbReference type="InterPro" id="IPR008780">
    <property type="entry name" value="Plasmodium_Vir"/>
</dbReference>